<sequence length="141" mass="14446">MPPSKLPPGYGPRDHKRAISWLLDWGAGILIAIVLTAIGAGLTNYALDPGFDALGPLVAVGTVCWLLGSALGVWLSAGRPLSAKRLIFATLAVLVGSGLLLSPQLFALDAYAVRAGTTIAAMILAPVFAILGHGFAGGEED</sequence>
<keyword evidence="1" id="KW-1133">Transmembrane helix</keyword>
<gene>
    <name evidence="2" type="ORF">PPSIR1_24329</name>
</gene>
<dbReference type="OrthoDB" id="9852752at2"/>
<dbReference type="Proteomes" id="UP000005801">
    <property type="component" value="Unassembled WGS sequence"/>
</dbReference>
<keyword evidence="1" id="KW-0472">Membrane</keyword>
<dbReference type="EMBL" id="ABCS01000062">
    <property type="protein sequence ID" value="EDM76592.1"/>
    <property type="molecule type" value="Genomic_DNA"/>
</dbReference>
<evidence type="ECO:0000313" key="3">
    <source>
        <dbReference type="Proteomes" id="UP000005801"/>
    </source>
</evidence>
<feature type="transmembrane region" description="Helical" evidence="1">
    <location>
        <begin position="21"/>
        <end position="47"/>
    </location>
</feature>
<name>A6GC30_9BACT</name>
<keyword evidence="3" id="KW-1185">Reference proteome</keyword>
<dbReference type="AlphaFoldDB" id="A6GC30"/>
<protein>
    <submittedName>
        <fullName evidence="2">Uncharacterized protein</fullName>
    </submittedName>
</protein>
<organism evidence="2 3">
    <name type="scientific">Plesiocystis pacifica SIR-1</name>
    <dbReference type="NCBI Taxonomy" id="391625"/>
    <lineage>
        <taxon>Bacteria</taxon>
        <taxon>Pseudomonadati</taxon>
        <taxon>Myxococcota</taxon>
        <taxon>Polyangia</taxon>
        <taxon>Nannocystales</taxon>
        <taxon>Nannocystaceae</taxon>
        <taxon>Plesiocystis</taxon>
    </lineage>
</organism>
<accession>A6GC30</accession>
<proteinExistence type="predicted"/>
<feature type="transmembrane region" description="Helical" evidence="1">
    <location>
        <begin position="112"/>
        <end position="136"/>
    </location>
</feature>
<evidence type="ECO:0000256" key="1">
    <source>
        <dbReference type="SAM" id="Phobius"/>
    </source>
</evidence>
<feature type="transmembrane region" description="Helical" evidence="1">
    <location>
        <begin position="53"/>
        <end position="74"/>
    </location>
</feature>
<evidence type="ECO:0000313" key="2">
    <source>
        <dbReference type="EMBL" id="EDM76592.1"/>
    </source>
</evidence>
<keyword evidence="1" id="KW-0812">Transmembrane</keyword>
<dbReference type="RefSeq" id="WP_006974271.1">
    <property type="nucleotide sequence ID" value="NZ_ABCS01000062.1"/>
</dbReference>
<comment type="caution">
    <text evidence="2">The sequence shown here is derived from an EMBL/GenBank/DDBJ whole genome shotgun (WGS) entry which is preliminary data.</text>
</comment>
<feature type="transmembrane region" description="Helical" evidence="1">
    <location>
        <begin position="86"/>
        <end position="106"/>
    </location>
</feature>
<reference evidence="2 3" key="1">
    <citation type="submission" date="2007-06" db="EMBL/GenBank/DDBJ databases">
        <authorList>
            <person name="Shimkets L."/>
            <person name="Ferriera S."/>
            <person name="Johnson J."/>
            <person name="Kravitz S."/>
            <person name="Beeson K."/>
            <person name="Sutton G."/>
            <person name="Rogers Y.-H."/>
            <person name="Friedman R."/>
            <person name="Frazier M."/>
            <person name="Venter J.C."/>
        </authorList>
    </citation>
    <scope>NUCLEOTIDE SEQUENCE [LARGE SCALE GENOMIC DNA]</scope>
    <source>
        <strain evidence="2 3">SIR-1</strain>
    </source>
</reference>